<dbReference type="AlphaFoldDB" id="A0A164I487"/>
<evidence type="ECO:0000313" key="1">
    <source>
        <dbReference type="EMBL" id="KZS00863.1"/>
    </source>
</evidence>
<protein>
    <submittedName>
        <fullName evidence="1">Uncharacterized protein</fullName>
    </submittedName>
</protein>
<dbReference type="Proteomes" id="UP000076858">
    <property type="component" value="Unassembled WGS sequence"/>
</dbReference>
<evidence type="ECO:0000313" key="2">
    <source>
        <dbReference type="Proteomes" id="UP000076858"/>
    </source>
</evidence>
<reference evidence="1 2" key="1">
    <citation type="submission" date="2016-03" db="EMBL/GenBank/DDBJ databases">
        <title>EvidentialGene: Evidence-directed Construction of Genes on Genomes.</title>
        <authorList>
            <person name="Gilbert D.G."/>
            <person name="Choi J.-H."/>
            <person name="Mockaitis K."/>
            <person name="Colbourne J."/>
            <person name="Pfrender M."/>
        </authorList>
    </citation>
    <scope>NUCLEOTIDE SEQUENCE [LARGE SCALE GENOMIC DNA]</scope>
    <source>
        <strain evidence="1 2">Xinb3</strain>
        <tissue evidence="1">Complete organism</tissue>
    </source>
</reference>
<organism evidence="1 2">
    <name type="scientific">Daphnia magna</name>
    <dbReference type="NCBI Taxonomy" id="35525"/>
    <lineage>
        <taxon>Eukaryota</taxon>
        <taxon>Metazoa</taxon>
        <taxon>Ecdysozoa</taxon>
        <taxon>Arthropoda</taxon>
        <taxon>Crustacea</taxon>
        <taxon>Branchiopoda</taxon>
        <taxon>Diplostraca</taxon>
        <taxon>Cladocera</taxon>
        <taxon>Anomopoda</taxon>
        <taxon>Daphniidae</taxon>
        <taxon>Daphnia</taxon>
    </lineage>
</organism>
<gene>
    <name evidence="1" type="ORF">APZ42_002670</name>
</gene>
<name>A0A164I487_9CRUS</name>
<keyword evidence="2" id="KW-1185">Reference proteome</keyword>
<comment type="caution">
    <text evidence="1">The sequence shown here is derived from an EMBL/GenBank/DDBJ whole genome shotgun (WGS) entry which is preliminary data.</text>
</comment>
<proteinExistence type="predicted"/>
<accession>A0A164I487</accession>
<dbReference type="EMBL" id="LRGB01008271">
    <property type="protein sequence ID" value="KZS00863.1"/>
    <property type="molecule type" value="Genomic_DNA"/>
</dbReference>
<sequence length="81" mass="8807">MPLAVKVNITGKGSLLPPWDSLTWSWRRPGLQDPEWTKLTNRHCRLSAGSGSPMRAAGCDDCDAWRSSGTIGGTIALLDRL</sequence>